<organism evidence="4 5">
    <name type="scientific">Naganishia liquefaciens</name>
    <dbReference type="NCBI Taxonomy" id="104408"/>
    <lineage>
        <taxon>Eukaryota</taxon>
        <taxon>Fungi</taxon>
        <taxon>Dikarya</taxon>
        <taxon>Basidiomycota</taxon>
        <taxon>Agaricomycotina</taxon>
        <taxon>Tremellomycetes</taxon>
        <taxon>Filobasidiales</taxon>
        <taxon>Filobasidiaceae</taxon>
        <taxon>Naganishia</taxon>
    </lineage>
</organism>
<evidence type="ECO:0000259" key="3">
    <source>
        <dbReference type="PROSITE" id="PS50263"/>
    </source>
</evidence>
<protein>
    <recommendedName>
        <fullName evidence="3">CN hydrolase domain-containing protein</fullName>
    </recommendedName>
</protein>
<dbReference type="PANTHER" id="PTHR43674:SF16">
    <property type="entry name" value="CARBON-NITROGEN FAMILY, PUTATIVE (AFU_ORTHOLOGUE AFUA_5G02350)-RELATED"/>
    <property type="match status" value="1"/>
</dbReference>
<feature type="region of interest" description="Disordered" evidence="2">
    <location>
        <begin position="134"/>
        <end position="158"/>
    </location>
</feature>
<evidence type="ECO:0000256" key="1">
    <source>
        <dbReference type="ARBA" id="ARBA00022801"/>
    </source>
</evidence>
<name>A0A8H3TXW5_9TREE</name>
<dbReference type="Proteomes" id="UP000620104">
    <property type="component" value="Unassembled WGS sequence"/>
</dbReference>
<dbReference type="InterPro" id="IPR036526">
    <property type="entry name" value="C-N_Hydrolase_sf"/>
</dbReference>
<proteinExistence type="predicted"/>
<keyword evidence="5" id="KW-1185">Reference proteome</keyword>
<accession>A0A8H3TXW5</accession>
<dbReference type="Gene3D" id="3.60.110.10">
    <property type="entry name" value="Carbon-nitrogen hydrolase"/>
    <property type="match status" value="1"/>
</dbReference>
<dbReference type="Pfam" id="PF00795">
    <property type="entry name" value="CN_hydrolase"/>
    <property type="match status" value="2"/>
</dbReference>
<feature type="compositionally biased region" description="Basic and acidic residues" evidence="2">
    <location>
        <begin position="142"/>
        <end position="153"/>
    </location>
</feature>
<dbReference type="PROSITE" id="PS50263">
    <property type="entry name" value="CN_HYDROLASE"/>
    <property type="match status" value="1"/>
</dbReference>
<dbReference type="SUPFAM" id="SSF56317">
    <property type="entry name" value="Carbon-nitrogen hydrolase"/>
    <property type="match status" value="1"/>
</dbReference>
<dbReference type="OrthoDB" id="412018at2759"/>
<dbReference type="InterPro" id="IPR003010">
    <property type="entry name" value="C-N_Hydrolase"/>
</dbReference>
<evidence type="ECO:0000313" key="5">
    <source>
        <dbReference type="Proteomes" id="UP000620104"/>
    </source>
</evidence>
<comment type="caution">
    <text evidence="4">The sequence shown here is derived from an EMBL/GenBank/DDBJ whole genome shotgun (WGS) entry which is preliminary data.</text>
</comment>
<keyword evidence="1" id="KW-0378">Hydrolase</keyword>
<sequence length="360" mass="39660">MKIAISQTHPIDAPHNLSTVLTSPDYDIFANIRQNLAGVSHAVKTASDRDASLVVFPEYFTQGSLSGRGYLAQPAQHILQELVKLAKQFNVAIAGTIVEPEDSEHPESSPFSSEAPSSTRKEWNDFIRDSHPNAFGSLQVPLHDRSSDDKDLPGDDQQSEGLRRLLNVAYFIEGGTGKVIGRYVKKNLWISEREYLHPGSDEHTVFRWGDVTVGLLICWDLAHPLAAQSLAKQGADIIVAPTYWLSTDSEPASLEFNAPPDYEYQLLQALAYSRAFETETALIMCNAGGSEALMGGSGIWMPFKGKLTGKTITSQDEDSLTDLRIYEVDLGLLSVARKTYKIREDWEASGSALLKDSMGR</sequence>
<gene>
    <name evidence="4" type="ORF">NliqN6_5262</name>
</gene>
<feature type="domain" description="CN hydrolase" evidence="3">
    <location>
        <begin position="1"/>
        <end position="330"/>
    </location>
</feature>
<dbReference type="AlphaFoldDB" id="A0A8H3TXW5"/>
<dbReference type="CDD" id="cd07197">
    <property type="entry name" value="nitrilase"/>
    <property type="match status" value="1"/>
</dbReference>
<dbReference type="PANTHER" id="PTHR43674">
    <property type="entry name" value="NITRILASE C965.09-RELATED"/>
    <property type="match status" value="1"/>
</dbReference>
<reference evidence="4" key="1">
    <citation type="submission" date="2020-07" db="EMBL/GenBank/DDBJ databases">
        <title>Draft Genome Sequence of a Deep-Sea Yeast, Naganishia (Cryptococcus) liquefaciens strain N6.</title>
        <authorList>
            <person name="Han Y.W."/>
            <person name="Kajitani R."/>
            <person name="Morimoto H."/>
            <person name="Parhat M."/>
            <person name="Tsubouchi H."/>
            <person name="Bakenova O."/>
            <person name="Ogata M."/>
            <person name="Argunhan B."/>
            <person name="Aoki R."/>
            <person name="Kajiwara S."/>
            <person name="Itoh T."/>
            <person name="Iwasaki H."/>
        </authorList>
    </citation>
    <scope>NUCLEOTIDE SEQUENCE</scope>
    <source>
        <strain evidence="4">N6</strain>
    </source>
</reference>
<dbReference type="GO" id="GO:0016811">
    <property type="term" value="F:hydrolase activity, acting on carbon-nitrogen (but not peptide) bonds, in linear amides"/>
    <property type="evidence" value="ECO:0007669"/>
    <property type="project" value="TreeGrafter"/>
</dbReference>
<evidence type="ECO:0000256" key="2">
    <source>
        <dbReference type="SAM" id="MobiDB-lite"/>
    </source>
</evidence>
<evidence type="ECO:0000313" key="4">
    <source>
        <dbReference type="EMBL" id="GHJ88860.1"/>
    </source>
</evidence>
<dbReference type="EMBL" id="BLZA01000032">
    <property type="protein sequence ID" value="GHJ88860.1"/>
    <property type="molecule type" value="Genomic_DNA"/>
</dbReference>
<dbReference type="InterPro" id="IPR050345">
    <property type="entry name" value="Aliph_Amidase/BUP"/>
</dbReference>